<feature type="domain" description="DUF397" evidence="1">
    <location>
        <begin position="46"/>
        <end position="97"/>
    </location>
</feature>
<organism evidence="2 3">
    <name type="scientific">Streptomyces tamarix</name>
    <dbReference type="NCBI Taxonomy" id="3078565"/>
    <lineage>
        <taxon>Bacteria</taxon>
        <taxon>Bacillati</taxon>
        <taxon>Actinomycetota</taxon>
        <taxon>Actinomycetes</taxon>
        <taxon>Kitasatosporales</taxon>
        <taxon>Streptomycetaceae</taxon>
        <taxon>Streptomyces</taxon>
    </lineage>
</organism>
<proteinExistence type="predicted"/>
<feature type="domain" description="DUF397" evidence="1">
    <location>
        <begin position="5"/>
        <end position="25"/>
    </location>
</feature>
<dbReference type="Proteomes" id="UP001250181">
    <property type="component" value="Unassembled WGS sequence"/>
</dbReference>
<dbReference type="Pfam" id="PF04149">
    <property type="entry name" value="DUF397"/>
    <property type="match status" value="3"/>
</dbReference>
<reference evidence="2 3" key="1">
    <citation type="submission" date="2023-09" db="EMBL/GenBank/DDBJ databases">
        <title>Streptomyces sp. nov.: A antagonism against Alternaria gaisen Producing Streptochlin, Isolated from Tamarix root soil.</title>
        <authorList>
            <person name="Chen Y."/>
        </authorList>
    </citation>
    <scope>NUCLEOTIDE SEQUENCE [LARGE SCALE GENOMIC DNA]</scope>
    <source>
        <strain evidence="2 3">TRM76323</strain>
    </source>
</reference>
<accession>A0ABU3QH51</accession>
<evidence type="ECO:0000313" key="3">
    <source>
        <dbReference type="Proteomes" id="UP001250181"/>
    </source>
</evidence>
<feature type="domain" description="DUF397" evidence="1">
    <location>
        <begin position="26"/>
        <end position="43"/>
    </location>
</feature>
<gene>
    <name evidence="2" type="ORF">RND61_08435</name>
</gene>
<name>A0ABU3QH51_9ACTN</name>
<evidence type="ECO:0000313" key="2">
    <source>
        <dbReference type="EMBL" id="MDT9682100.1"/>
    </source>
</evidence>
<evidence type="ECO:0000259" key="1">
    <source>
        <dbReference type="Pfam" id="PF04149"/>
    </source>
</evidence>
<comment type="caution">
    <text evidence="2">The sequence shown here is derived from an EMBL/GenBank/DDBJ whole genome shotgun (WGS) entry which is preliminary data.</text>
</comment>
<dbReference type="RefSeq" id="WP_315877183.1">
    <property type="nucleotide sequence ID" value="NZ_JAWCTQ010000007.1"/>
</dbReference>
<sequence length="99" mass="10592">MSTDLNWFKSSYSSGQGGDCVEVAFTWRKSSYSSDQGGECVEVGYAWHKSSHSGPQGGDCVEVASCPHAVHVRDSKDIARPGLAVAPEAWTAFLHTVGE</sequence>
<dbReference type="EMBL" id="JAWCTQ010000007">
    <property type="protein sequence ID" value="MDT9682100.1"/>
    <property type="molecule type" value="Genomic_DNA"/>
</dbReference>
<dbReference type="InterPro" id="IPR007278">
    <property type="entry name" value="DUF397"/>
</dbReference>
<protein>
    <submittedName>
        <fullName evidence="2">DUF397 domain-containing protein</fullName>
    </submittedName>
</protein>
<keyword evidence="3" id="KW-1185">Reference proteome</keyword>